<protein>
    <submittedName>
        <fullName evidence="6">Thiolase-like protein</fullName>
    </submittedName>
</protein>
<feature type="domain" description="Chalcone/stilbene synthase C-terminal" evidence="5">
    <location>
        <begin position="299"/>
        <end position="381"/>
    </location>
</feature>
<feature type="domain" description="Chalcone/stilbene synthase N-terminal" evidence="4">
    <location>
        <begin position="10"/>
        <end position="219"/>
    </location>
</feature>
<reference evidence="6" key="1">
    <citation type="submission" date="2023-06" db="EMBL/GenBank/DDBJ databases">
        <title>Genome-scale phylogeny and comparative genomics of the fungal order Sordariales.</title>
        <authorList>
            <consortium name="Lawrence Berkeley National Laboratory"/>
            <person name="Hensen N."/>
            <person name="Bonometti L."/>
            <person name="Westerberg I."/>
            <person name="Brannstrom I.O."/>
            <person name="Guillou S."/>
            <person name="Cros-Aarteil S."/>
            <person name="Calhoun S."/>
            <person name="Haridas S."/>
            <person name="Kuo A."/>
            <person name="Mondo S."/>
            <person name="Pangilinan J."/>
            <person name="Riley R."/>
            <person name="Labutti K."/>
            <person name="Andreopoulos B."/>
            <person name="Lipzen A."/>
            <person name="Chen C."/>
            <person name="Yanf M."/>
            <person name="Daum C."/>
            <person name="Ng V."/>
            <person name="Clum A."/>
            <person name="Steindorff A."/>
            <person name="Ohm R."/>
            <person name="Martin F."/>
            <person name="Silar P."/>
            <person name="Natvig D."/>
            <person name="Lalanne C."/>
            <person name="Gautier V."/>
            <person name="Ament-Velasquez S.L."/>
            <person name="Kruys A."/>
            <person name="Hutchinson M.I."/>
            <person name="Powell A.J."/>
            <person name="Barry K."/>
            <person name="Miller A.N."/>
            <person name="Grigoriev I.V."/>
            <person name="Debuchy R."/>
            <person name="Gladieux P."/>
            <person name="Thoren M.H."/>
            <person name="Johannesson H."/>
        </authorList>
    </citation>
    <scope>NUCLEOTIDE SEQUENCE</scope>
    <source>
        <strain evidence="6">CBS 606.72</strain>
    </source>
</reference>
<dbReference type="InterPro" id="IPR011141">
    <property type="entry name" value="Polyketide_synthase_type-III"/>
</dbReference>
<organism evidence="6 7">
    <name type="scientific">Immersiella caudata</name>
    <dbReference type="NCBI Taxonomy" id="314043"/>
    <lineage>
        <taxon>Eukaryota</taxon>
        <taxon>Fungi</taxon>
        <taxon>Dikarya</taxon>
        <taxon>Ascomycota</taxon>
        <taxon>Pezizomycotina</taxon>
        <taxon>Sordariomycetes</taxon>
        <taxon>Sordariomycetidae</taxon>
        <taxon>Sordariales</taxon>
        <taxon>Lasiosphaeriaceae</taxon>
        <taxon>Immersiella</taxon>
    </lineage>
</organism>
<dbReference type="InterPro" id="IPR001099">
    <property type="entry name" value="Chalcone/stilbene_synt_N"/>
</dbReference>
<comment type="caution">
    <text evidence="6">The sequence shown here is derived from an EMBL/GenBank/DDBJ whole genome shotgun (WGS) entry which is preliminary data.</text>
</comment>
<comment type="similarity">
    <text evidence="1 3">Belongs to the thiolase-like superfamily. Chalcone/stilbene synthases family.</text>
</comment>
<dbReference type="Gene3D" id="3.40.47.10">
    <property type="match status" value="2"/>
</dbReference>
<dbReference type="EMBL" id="JAULSU010000007">
    <property type="protein sequence ID" value="KAK0611429.1"/>
    <property type="molecule type" value="Genomic_DNA"/>
</dbReference>
<name>A0AA39U5E8_9PEZI</name>
<evidence type="ECO:0000313" key="6">
    <source>
        <dbReference type="EMBL" id="KAK0611429.1"/>
    </source>
</evidence>
<dbReference type="GO" id="GO:0016747">
    <property type="term" value="F:acyltransferase activity, transferring groups other than amino-acyl groups"/>
    <property type="evidence" value="ECO:0007669"/>
    <property type="project" value="InterPro"/>
</dbReference>
<evidence type="ECO:0000259" key="5">
    <source>
        <dbReference type="Pfam" id="PF02797"/>
    </source>
</evidence>
<keyword evidence="3" id="KW-0012">Acyltransferase</keyword>
<gene>
    <name evidence="6" type="ORF">B0T14DRAFT_548618</name>
</gene>
<dbReference type="PIRSF" id="PIRSF000451">
    <property type="entry name" value="PKS_III"/>
    <property type="match status" value="1"/>
</dbReference>
<keyword evidence="2 3" id="KW-0808">Transferase</keyword>
<dbReference type="Pfam" id="PF02797">
    <property type="entry name" value="Chal_sti_synt_C"/>
    <property type="match status" value="1"/>
</dbReference>
<dbReference type="InterPro" id="IPR012328">
    <property type="entry name" value="Chalcone/stilbene_synt_C"/>
</dbReference>
<evidence type="ECO:0000256" key="2">
    <source>
        <dbReference type="ARBA" id="ARBA00022679"/>
    </source>
</evidence>
<proteinExistence type="inferred from homology"/>
<sequence>MADPNRSGIYVVGIGHHYPPYLTDLDDLEGYLARFLDTNAPSVKKLLQVNRKTGIKERPNIIARDDPLFNRAVPPTISELDQVFRTRAVDLAARACRKAIADWGGTVSQITHTVAVTGSNAGSPGYDVLVNEKLGVPGNAQRALLSGVGCAGGLATLRVAATMANDATLRGRPARILGYACDLTSTNIRCDLTIMAENPNETRVSMALFSDAAAAFIVCNELALDDDESIIYSVLDWENGVLKNTLAYEQSLPDPLGFRFFMSPELPDVTSGAVGPLLETLLARNAWRLPDGSPPLPPTDLDWAVHPAGLAVLDKVKENMALHDGQMRACFDVFEGKGSSASPTVLIVLDRLRKMGKPKENIVATSFGPGICVEMLALRSCSDH</sequence>
<evidence type="ECO:0000256" key="3">
    <source>
        <dbReference type="RuleBase" id="RU003633"/>
    </source>
</evidence>
<dbReference type="Pfam" id="PF00195">
    <property type="entry name" value="Chal_sti_synt_N"/>
    <property type="match status" value="1"/>
</dbReference>
<dbReference type="SUPFAM" id="SSF53901">
    <property type="entry name" value="Thiolase-like"/>
    <property type="match status" value="2"/>
</dbReference>
<dbReference type="PANTHER" id="PTHR11877:SF46">
    <property type="entry name" value="TYPE III POLYKETIDE SYNTHASE A"/>
    <property type="match status" value="1"/>
</dbReference>
<dbReference type="Proteomes" id="UP001175000">
    <property type="component" value="Unassembled WGS sequence"/>
</dbReference>
<evidence type="ECO:0000256" key="1">
    <source>
        <dbReference type="ARBA" id="ARBA00005531"/>
    </source>
</evidence>
<evidence type="ECO:0000313" key="7">
    <source>
        <dbReference type="Proteomes" id="UP001175000"/>
    </source>
</evidence>
<dbReference type="InterPro" id="IPR016039">
    <property type="entry name" value="Thiolase-like"/>
</dbReference>
<accession>A0AA39U5E8</accession>
<evidence type="ECO:0000259" key="4">
    <source>
        <dbReference type="Pfam" id="PF00195"/>
    </source>
</evidence>
<dbReference type="AlphaFoldDB" id="A0AA39U5E8"/>
<keyword evidence="7" id="KW-1185">Reference proteome</keyword>
<dbReference type="PANTHER" id="PTHR11877">
    <property type="entry name" value="HYDROXYMETHYLGLUTARYL-COA SYNTHASE"/>
    <property type="match status" value="1"/>
</dbReference>
<dbReference type="GO" id="GO:0030639">
    <property type="term" value="P:polyketide biosynthetic process"/>
    <property type="evidence" value="ECO:0007669"/>
    <property type="project" value="TreeGrafter"/>
</dbReference>